<proteinExistence type="predicted"/>
<sequence length="336" mass="37279">MKLASAFHSLSLIAKFSLSIPPIDIFEHHVNSSWGLTHPATVGLIDPKHILIHLQSKDDFAKAWSRESRIFDNRIFLLLRWTPDFTKSKDSSFSATWLRHPSLPLPCQNPAILEVIGNSLGRYLRLDERTRKMKHPMSPRMCVEMNLAFKLPDEVVIAIGTKEILHQKIEYDMRIGFCYFCHLQGHHEGICRKKQSQATSLPAEPSTSSPQGNAPIPTPSLAVVGAALPAGILRPSARRPNRTHVSVSPTSLSHPPPVCFNAPMSSSMQPSSLPPLTQAPILEIFLLTPQEASPPNPPNPQPFLWPLLTPLPLPKTRTVSSPRTVSLVHLSLFNCS</sequence>
<feature type="domain" description="DUF4283" evidence="2">
    <location>
        <begin position="8"/>
        <end position="86"/>
    </location>
</feature>
<evidence type="ECO:0000313" key="4">
    <source>
        <dbReference type="Proteomes" id="UP000187406"/>
    </source>
</evidence>
<dbReference type="InterPro" id="IPR040256">
    <property type="entry name" value="At4g02000-like"/>
</dbReference>
<organism evidence="3 4">
    <name type="scientific">Cephalotus follicularis</name>
    <name type="common">Albany pitcher plant</name>
    <dbReference type="NCBI Taxonomy" id="3775"/>
    <lineage>
        <taxon>Eukaryota</taxon>
        <taxon>Viridiplantae</taxon>
        <taxon>Streptophyta</taxon>
        <taxon>Embryophyta</taxon>
        <taxon>Tracheophyta</taxon>
        <taxon>Spermatophyta</taxon>
        <taxon>Magnoliopsida</taxon>
        <taxon>eudicotyledons</taxon>
        <taxon>Gunneridae</taxon>
        <taxon>Pentapetalae</taxon>
        <taxon>rosids</taxon>
        <taxon>fabids</taxon>
        <taxon>Oxalidales</taxon>
        <taxon>Cephalotaceae</taxon>
        <taxon>Cephalotus</taxon>
    </lineage>
</organism>
<accession>A0A1Q3BH64</accession>
<comment type="caution">
    <text evidence="3">The sequence shown here is derived from an EMBL/GenBank/DDBJ whole genome shotgun (WGS) entry which is preliminary data.</text>
</comment>
<dbReference type="PANTHER" id="PTHR31286:SF99">
    <property type="entry name" value="DUF4283 DOMAIN-CONTAINING PROTEIN"/>
    <property type="match status" value="1"/>
</dbReference>
<dbReference type="OrthoDB" id="1751950at2759"/>
<dbReference type="Pfam" id="PF14111">
    <property type="entry name" value="DUF4283"/>
    <property type="match status" value="1"/>
</dbReference>
<dbReference type="Proteomes" id="UP000187406">
    <property type="component" value="Unassembled WGS sequence"/>
</dbReference>
<name>A0A1Q3BH64_CEPFO</name>
<evidence type="ECO:0000256" key="1">
    <source>
        <dbReference type="SAM" id="MobiDB-lite"/>
    </source>
</evidence>
<reference evidence="4" key="1">
    <citation type="submission" date="2016-04" db="EMBL/GenBank/DDBJ databases">
        <title>Cephalotus genome sequencing.</title>
        <authorList>
            <person name="Fukushima K."/>
            <person name="Hasebe M."/>
            <person name="Fang X."/>
        </authorList>
    </citation>
    <scope>NUCLEOTIDE SEQUENCE [LARGE SCALE GENOMIC DNA]</scope>
    <source>
        <strain evidence="4">cv. St1</strain>
    </source>
</reference>
<dbReference type="PANTHER" id="PTHR31286">
    <property type="entry name" value="GLYCINE-RICH CELL WALL STRUCTURAL PROTEIN 1.8-LIKE"/>
    <property type="match status" value="1"/>
</dbReference>
<dbReference type="InterPro" id="IPR025558">
    <property type="entry name" value="DUF4283"/>
</dbReference>
<dbReference type="AlphaFoldDB" id="A0A1Q3BH64"/>
<gene>
    <name evidence="3" type="ORF">CFOL_v3_10700</name>
</gene>
<protein>
    <submittedName>
        <fullName evidence="3">DUF4283 domain-containing protein</fullName>
    </submittedName>
</protein>
<feature type="non-terminal residue" evidence="3">
    <location>
        <position position="336"/>
    </location>
</feature>
<dbReference type="EMBL" id="BDDD01000524">
    <property type="protein sequence ID" value="GAV67192.1"/>
    <property type="molecule type" value="Genomic_DNA"/>
</dbReference>
<keyword evidence="4" id="KW-1185">Reference proteome</keyword>
<evidence type="ECO:0000313" key="3">
    <source>
        <dbReference type="EMBL" id="GAV67192.1"/>
    </source>
</evidence>
<feature type="region of interest" description="Disordered" evidence="1">
    <location>
        <begin position="197"/>
        <end position="219"/>
    </location>
</feature>
<feature type="compositionally biased region" description="Polar residues" evidence="1">
    <location>
        <begin position="197"/>
        <end position="212"/>
    </location>
</feature>
<dbReference type="InParanoid" id="A0A1Q3BH64"/>
<evidence type="ECO:0000259" key="2">
    <source>
        <dbReference type="Pfam" id="PF14111"/>
    </source>
</evidence>